<dbReference type="Pfam" id="PF00805">
    <property type="entry name" value="Pentapeptide"/>
    <property type="match status" value="1"/>
</dbReference>
<dbReference type="SUPFAM" id="SSF141571">
    <property type="entry name" value="Pentapeptide repeat-like"/>
    <property type="match status" value="1"/>
</dbReference>
<feature type="transmembrane region" description="Helical" evidence="1">
    <location>
        <begin position="20"/>
        <end position="42"/>
    </location>
</feature>
<name>A0A813NKD6_ADIRI</name>
<dbReference type="Gene3D" id="2.160.20.80">
    <property type="entry name" value="E3 ubiquitin-protein ligase SopA"/>
    <property type="match status" value="1"/>
</dbReference>
<sequence>MSSNKIPSVTRHRRCRLKLIIRFISAVLIPLLLGAFTIVLAIQQDYIAQENRNTDLRIAAKEHEQNLKLTIDEQRNQQLVNFINYMSELLLEKNFSLNKQILKSIIRPKTLATLRQLDETRKVYLLRFLHESELLSVNKPTYLSLHTANLSYIYLGTPGMHTDMRSTLFAGAYMYKSTIASTSFDYSDFRETDFTGASFFSVIFRNANFDLASLQYSYFDTLSLVKDADFSSANLTGANITDYMIRTAGSISRAILPNGTIGRNANLFKNRNCENIQPNHSIQQSIPIHQKRLWLKQIRSMRKLHYELTGWFRNVDKLHMNITEISENGSIVHTYCYGKIDPQTDRNHSCSMYDWLYQSDLSSNSTDQYTYVSQVSIGSHLAYEIIIDIDLGEHGHCRDVYFSVETK</sequence>
<accession>A0A813NKD6</accession>
<keyword evidence="1" id="KW-1133">Transmembrane helix</keyword>
<evidence type="ECO:0000313" key="2">
    <source>
        <dbReference type="EMBL" id="CAF0741083.1"/>
    </source>
</evidence>
<keyword evidence="1" id="KW-0472">Membrane</keyword>
<dbReference type="InterPro" id="IPR001646">
    <property type="entry name" value="5peptide_repeat"/>
</dbReference>
<dbReference type="OrthoDB" id="10044889at2759"/>
<dbReference type="Proteomes" id="UP000663852">
    <property type="component" value="Unassembled WGS sequence"/>
</dbReference>
<evidence type="ECO:0000313" key="3">
    <source>
        <dbReference type="Proteomes" id="UP000663852"/>
    </source>
</evidence>
<gene>
    <name evidence="2" type="ORF">EDS130_LOCUS1737</name>
</gene>
<comment type="caution">
    <text evidence="2">The sequence shown here is derived from an EMBL/GenBank/DDBJ whole genome shotgun (WGS) entry which is preliminary data.</text>
</comment>
<proteinExistence type="predicted"/>
<dbReference type="AlphaFoldDB" id="A0A813NKD6"/>
<reference evidence="2" key="1">
    <citation type="submission" date="2021-02" db="EMBL/GenBank/DDBJ databases">
        <authorList>
            <person name="Nowell W R."/>
        </authorList>
    </citation>
    <scope>NUCLEOTIDE SEQUENCE</scope>
</reference>
<organism evidence="2 3">
    <name type="scientific">Adineta ricciae</name>
    <name type="common">Rotifer</name>
    <dbReference type="NCBI Taxonomy" id="249248"/>
    <lineage>
        <taxon>Eukaryota</taxon>
        <taxon>Metazoa</taxon>
        <taxon>Spiralia</taxon>
        <taxon>Gnathifera</taxon>
        <taxon>Rotifera</taxon>
        <taxon>Eurotatoria</taxon>
        <taxon>Bdelloidea</taxon>
        <taxon>Adinetida</taxon>
        <taxon>Adinetidae</taxon>
        <taxon>Adineta</taxon>
    </lineage>
</organism>
<evidence type="ECO:0000256" key="1">
    <source>
        <dbReference type="SAM" id="Phobius"/>
    </source>
</evidence>
<dbReference type="EMBL" id="CAJNOJ010000004">
    <property type="protein sequence ID" value="CAF0741083.1"/>
    <property type="molecule type" value="Genomic_DNA"/>
</dbReference>
<evidence type="ECO:0008006" key="4">
    <source>
        <dbReference type="Google" id="ProtNLM"/>
    </source>
</evidence>
<keyword evidence="1" id="KW-0812">Transmembrane</keyword>
<protein>
    <recommendedName>
        <fullName evidence="4">Pentapeptide repeat-containing protein</fullName>
    </recommendedName>
</protein>